<reference evidence="4 5" key="1">
    <citation type="submission" date="2021-06" db="EMBL/GenBank/DDBJ databases">
        <title>A haploid diamondback moth (Plutella xylostella L.) genome assembly resolves 31 chromosomes and identifies a diamide resistance mutation.</title>
        <authorList>
            <person name="Ward C.M."/>
            <person name="Perry K.D."/>
            <person name="Baker G."/>
            <person name="Powis K."/>
            <person name="Heckel D.G."/>
            <person name="Baxter S.W."/>
        </authorList>
    </citation>
    <scope>NUCLEOTIDE SEQUENCE [LARGE SCALE GENOMIC DNA]</scope>
    <source>
        <strain evidence="4 5">LV</strain>
        <tissue evidence="4">Single pupa</tissue>
    </source>
</reference>
<dbReference type="PROSITE" id="PS51031">
    <property type="entry name" value="BESS"/>
    <property type="match status" value="1"/>
</dbReference>
<feature type="compositionally biased region" description="Polar residues" evidence="2">
    <location>
        <begin position="30"/>
        <end position="42"/>
    </location>
</feature>
<dbReference type="EMBL" id="JAHIBW010000014">
    <property type="protein sequence ID" value="KAG7305069.1"/>
    <property type="molecule type" value="Genomic_DNA"/>
</dbReference>
<evidence type="ECO:0000256" key="1">
    <source>
        <dbReference type="PROSITE-ProRule" id="PRU00371"/>
    </source>
</evidence>
<evidence type="ECO:0000313" key="5">
    <source>
        <dbReference type="Proteomes" id="UP000823941"/>
    </source>
</evidence>
<proteinExistence type="predicted"/>
<protein>
    <recommendedName>
        <fullName evidence="3">BESS domain-containing protein</fullName>
    </recommendedName>
</protein>
<accession>A0ABQ7QIM3</accession>
<gene>
    <name evidence="4" type="ORF">JYU34_010529</name>
</gene>
<evidence type="ECO:0000259" key="3">
    <source>
        <dbReference type="PROSITE" id="PS51031"/>
    </source>
</evidence>
<comment type="subcellular location">
    <subcellularLocation>
        <location evidence="1">Nucleus</location>
    </subcellularLocation>
</comment>
<keyword evidence="1" id="KW-0539">Nucleus</keyword>
<feature type="domain" description="BESS" evidence="3">
    <location>
        <begin position="62"/>
        <end position="101"/>
    </location>
</feature>
<organism evidence="4 5">
    <name type="scientific">Plutella xylostella</name>
    <name type="common">Diamondback moth</name>
    <name type="synonym">Plutella maculipennis</name>
    <dbReference type="NCBI Taxonomy" id="51655"/>
    <lineage>
        <taxon>Eukaryota</taxon>
        <taxon>Metazoa</taxon>
        <taxon>Ecdysozoa</taxon>
        <taxon>Arthropoda</taxon>
        <taxon>Hexapoda</taxon>
        <taxon>Insecta</taxon>
        <taxon>Pterygota</taxon>
        <taxon>Neoptera</taxon>
        <taxon>Endopterygota</taxon>
        <taxon>Lepidoptera</taxon>
        <taxon>Glossata</taxon>
        <taxon>Ditrysia</taxon>
        <taxon>Yponomeutoidea</taxon>
        <taxon>Plutellidae</taxon>
        <taxon>Plutella</taxon>
    </lineage>
</organism>
<evidence type="ECO:0000256" key="2">
    <source>
        <dbReference type="SAM" id="MobiDB-lite"/>
    </source>
</evidence>
<sequence length="242" mass="27567">MTNLDSSSEDTQSSNLQLTSDTDETRQNESPRPSSQMSNYSQPKPGRASEILEKYIQSKEHEHPVDSFFKTMASTVKKLPERMQARIKRDVFKIINDAEIEYYDEHVRERASNQLIQTSMYDVDDSEDSNFSPYIPSKQTSNISVPQYTYTPSAITPSTSQFNSSPQVKFCAVSDQTKNYISKETTQTFTPTAITPNTFKFKPSPQVEFVTISDQTKKYTSKEITDTFTPSTITPNLYTSNF</sequence>
<evidence type="ECO:0000313" key="4">
    <source>
        <dbReference type="EMBL" id="KAG7305069.1"/>
    </source>
</evidence>
<feature type="region of interest" description="Disordered" evidence="2">
    <location>
        <begin position="1"/>
        <end position="49"/>
    </location>
</feature>
<comment type="caution">
    <text evidence="4">The sequence shown here is derived from an EMBL/GenBank/DDBJ whole genome shotgun (WGS) entry which is preliminary data.</text>
</comment>
<keyword evidence="5" id="KW-1185">Reference proteome</keyword>
<feature type="compositionally biased region" description="Polar residues" evidence="2">
    <location>
        <begin position="1"/>
        <end position="20"/>
    </location>
</feature>
<dbReference type="InterPro" id="IPR004210">
    <property type="entry name" value="BESS_motif"/>
</dbReference>
<name>A0ABQ7QIM3_PLUXY</name>
<dbReference type="Proteomes" id="UP000823941">
    <property type="component" value="Chromosome 14"/>
</dbReference>